<name>A0A382M479_9ZZZZ</name>
<dbReference type="AlphaFoldDB" id="A0A382M479"/>
<gene>
    <name evidence="1" type="ORF">METZ01_LOCUS296344</name>
</gene>
<organism evidence="1">
    <name type="scientific">marine metagenome</name>
    <dbReference type="NCBI Taxonomy" id="408172"/>
    <lineage>
        <taxon>unclassified sequences</taxon>
        <taxon>metagenomes</taxon>
        <taxon>ecological metagenomes</taxon>
    </lineage>
</organism>
<protein>
    <submittedName>
        <fullName evidence="1">Uncharacterized protein</fullName>
    </submittedName>
</protein>
<dbReference type="EMBL" id="UINC01091037">
    <property type="protein sequence ID" value="SVC43490.1"/>
    <property type="molecule type" value="Genomic_DNA"/>
</dbReference>
<proteinExistence type="predicted"/>
<sequence length="44" mass="5085">MLIKRTEIWTDNRISWANDWVRGRSNSVSVEQHCNAVSAQLSPQ</sequence>
<evidence type="ECO:0000313" key="1">
    <source>
        <dbReference type="EMBL" id="SVC43490.1"/>
    </source>
</evidence>
<accession>A0A382M479</accession>
<reference evidence="1" key="1">
    <citation type="submission" date="2018-05" db="EMBL/GenBank/DDBJ databases">
        <authorList>
            <person name="Lanie J.A."/>
            <person name="Ng W.-L."/>
            <person name="Kazmierczak K.M."/>
            <person name="Andrzejewski T.M."/>
            <person name="Davidsen T.M."/>
            <person name="Wayne K.J."/>
            <person name="Tettelin H."/>
            <person name="Glass J.I."/>
            <person name="Rusch D."/>
            <person name="Podicherti R."/>
            <person name="Tsui H.-C.T."/>
            <person name="Winkler M.E."/>
        </authorList>
    </citation>
    <scope>NUCLEOTIDE SEQUENCE</scope>
</reference>